<sequence>MRVAELEQNGVPTQNNAEDLTVGDLLSRFINNPNLGKKQEEQKNVLNTLLKSDLAKLPLTKLSVNHIIEHCKQRHSKGLPLPPSITMSSIYRQF</sequence>
<evidence type="ECO:0000313" key="1">
    <source>
        <dbReference type="EMBL" id="CDL81918.1"/>
    </source>
</evidence>
<dbReference type="STRING" id="1427518.XSR1_170041"/>
<gene>
    <name evidence="1" type="ORF">XSR1_170041</name>
</gene>
<protein>
    <submittedName>
        <fullName evidence="1">Phage integrase</fullName>
    </submittedName>
</protein>
<proteinExistence type="predicted"/>
<evidence type="ECO:0000313" key="2">
    <source>
        <dbReference type="Proteomes" id="UP000019202"/>
    </source>
</evidence>
<dbReference type="AlphaFoldDB" id="W1IVU0"/>
<dbReference type="EMBL" id="CBXF010000074">
    <property type="protein sequence ID" value="CDL81918.1"/>
    <property type="molecule type" value="Genomic_DNA"/>
</dbReference>
<comment type="caution">
    <text evidence="1">The sequence shown here is derived from an EMBL/GenBank/DDBJ whole genome shotgun (WGS) entry which is preliminary data.</text>
</comment>
<accession>W1IVU0</accession>
<keyword evidence="2" id="KW-1185">Reference proteome</keyword>
<name>W1IVU0_9GAMM</name>
<reference evidence="1" key="1">
    <citation type="submission" date="2013-11" db="EMBL/GenBank/DDBJ databases">
        <title>Draft genome sequence and annotation of the entomopathogenic bacteria, Xenorhabdus cabanillasi strain JM26 and Xenorhabdus szentirmai strain DSM 16338.</title>
        <authorList>
            <person name="Gualtieri M."/>
            <person name="Ogier J.C."/>
            <person name="Pages S."/>
            <person name="Givaudan A."/>
            <person name="Gaudriault S."/>
        </authorList>
    </citation>
    <scope>NUCLEOTIDE SEQUENCE [LARGE SCALE GENOMIC DNA]</scope>
    <source>
        <strain evidence="1">DSM 16338</strain>
    </source>
</reference>
<dbReference type="Proteomes" id="UP000019202">
    <property type="component" value="Unassembled WGS sequence"/>
</dbReference>
<organism evidence="1 2">
    <name type="scientific">Xenorhabdus szentirmaii DSM 16338</name>
    <dbReference type="NCBI Taxonomy" id="1427518"/>
    <lineage>
        <taxon>Bacteria</taxon>
        <taxon>Pseudomonadati</taxon>
        <taxon>Pseudomonadota</taxon>
        <taxon>Gammaproteobacteria</taxon>
        <taxon>Enterobacterales</taxon>
        <taxon>Morganellaceae</taxon>
        <taxon>Xenorhabdus</taxon>
    </lineage>
</organism>